<keyword evidence="1" id="KW-1133">Transmembrane helix</keyword>
<feature type="transmembrane region" description="Helical" evidence="1">
    <location>
        <begin position="56"/>
        <end position="78"/>
    </location>
</feature>
<proteinExistence type="predicted"/>
<dbReference type="EMBL" id="BMZI01000001">
    <property type="protein sequence ID" value="GHB07482.1"/>
    <property type="molecule type" value="Genomic_DNA"/>
</dbReference>
<dbReference type="InterPro" id="IPR032816">
    <property type="entry name" value="VTT_dom"/>
</dbReference>
<keyword evidence="1" id="KW-0472">Membrane</keyword>
<comment type="caution">
    <text evidence="3">The sequence shown here is derived from an EMBL/GenBank/DDBJ whole genome shotgun (WGS) entry which is preliminary data.</text>
</comment>
<evidence type="ECO:0000313" key="3">
    <source>
        <dbReference type="EMBL" id="GHB07482.1"/>
    </source>
</evidence>
<sequence>MLAGVALVVVIRWGDAPVAFIETLPALPLFAVMAGLPALGLPMTPLYVLAGLRFGIPAGLAFSAAATLLNLLLCYALASGRLRPLLQRRLARRFPRLGDLHEASGDAWRFALCVKLIPGVPMFLKHYALGALGVPCRIYLTAALLTTGPYGAAFVVLGQSALEGRAGLALVAISILLLTSVLLAGWRRRRLRVAAA</sequence>
<reference evidence="4" key="1">
    <citation type="journal article" date="2019" name="Int. J. Syst. Evol. Microbiol.">
        <title>The Global Catalogue of Microorganisms (GCM) 10K type strain sequencing project: providing services to taxonomists for standard genome sequencing and annotation.</title>
        <authorList>
            <consortium name="The Broad Institute Genomics Platform"/>
            <consortium name="The Broad Institute Genome Sequencing Center for Infectious Disease"/>
            <person name="Wu L."/>
            <person name="Ma J."/>
        </authorList>
    </citation>
    <scope>NUCLEOTIDE SEQUENCE [LARGE SCALE GENOMIC DNA]</scope>
    <source>
        <strain evidence="4">KCTC 32998</strain>
    </source>
</reference>
<evidence type="ECO:0000313" key="4">
    <source>
        <dbReference type="Proteomes" id="UP000646745"/>
    </source>
</evidence>
<evidence type="ECO:0000259" key="2">
    <source>
        <dbReference type="Pfam" id="PF09335"/>
    </source>
</evidence>
<protein>
    <recommendedName>
        <fullName evidence="2">VTT domain-containing protein</fullName>
    </recommendedName>
</protein>
<accession>A0ABQ3DNT9</accession>
<keyword evidence="4" id="KW-1185">Reference proteome</keyword>
<gene>
    <name evidence="3" type="ORF">GCM10009038_00860</name>
</gene>
<feature type="transmembrane region" description="Helical" evidence="1">
    <location>
        <begin position="136"/>
        <end position="160"/>
    </location>
</feature>
<dbReference type="Pfam" id="PF09335">
    <property type="entry name" value="VTT_dom"/>
    <property type="match status" value="1"/>
</dbReference>
<keyword evidence="1" id="KW-0812">Transmembrane</keyword>
<dbReference type="Proteomes" id="UP000646745">
    <property type="component" value="Unassembled WGS sequence"/>
</dbReference>
<feature type="transmembrane region" description="Helical" evidence="1">
    <location>
        <begin position="166"/>
        <end position="186"/>
    </location>
</feature>
<feature type="transmembrane region" description="Helical" evidence="1">
    <location>
        <begin position="30"/>
        <end position="49"/>
    </location>
</feature>
<feature type="domain" description="VTT" evidence="2">
    <location>
        <begin position="41"/>
        <end position="159"/>
    </location>
</feature>
<organism evidence="3 4">
    <name type="scientific">Salinicola rhizosphaerae</name>
    <dbReference type="NCBI Taxonomy" id="1443141"/>
    <lineage>
        <taxon>Bacteria</taxon>
        <taxon>Pseudomonadati</taxon>
        <taxon>Pseudomonadota</taxon>
        <taxon>Gammaproteobacteria</taxon>
        <taxon>Oceanospirillales</taxon>
        <taxon>Halomonadaceae</taxon>
        <taxon>Salinicola</taxon>
    </lineage>
</organism>
<evidence type="ECO:0000256" key="1">
    <source>
        <dbReference type="SAM" id="Phobius"/>
    </source>
</evidence>
<name>A0ABQ3DNT9_9GAMM</name>